<dbReference type="Proteomes" id="UP001183176">
    <property type="component" value="Unassembled WGS sequence"/>
</dbReference>
<keyword evidence="2" id="KW-0238">DNA-binding</keyword>
<protein>
    <submittedName>
        <fullName evidence="5">Helix-turn-helix domain-containing protein</fullName>
    </submittedName>
</protein>
<dbReference type="PANTHER" id="PTHR43130:SF3">
    <property type="entry name" value="HTH-TYPE TRANSCRIPTIONAL REGULATOR RV1931C"/>
    <property type="match status" value="1"/>
</dbReference>
<dbReference type="InterPro" id="IPR018062">
    <property type="entry name" value="HTH_AraC-typ_CS"/>
</dbReference>
<evidence type="ECO:0000259" key="4">
    <source>
        <dbReference type="PROSITE" id="PS01124"/>
    </source>
</evidence>
<comment type="caution">
    <text evidence="5">The sequence shown here is derived from an EMBL/GenBank/DDBJ whole genome shotgun (WGS) entry which is preliminary data.</text>
</comment>
<dbReference type="PANTHER" id="PTHR43130">
    <property type="entry name" value="ARAC-FAMILY TRANSCRIPTIONAL REGULATOR"/>
    <property type="match status" value="1"/>
</dbReference>
<dbReference type="InterPro" id="IPR029062">
    <property type="entry name" value="Class_I_gatase-like"/>
</dbReference>
<evidence type="ECO:0000256" key="2">
    <source>
        <dbReference type="ARBA" id="ARBA00023125"/>
    </source>
</evidence>
<dbReference type="InterPro" id="IPR018060">
    <property type="entry name" value="HTH_AraC"/>
</dbReference>
<dbReference type="Gene3D" id="1.10.10.60">
    <property type="entry name" value="Homeodomain-like"/>
    <property type="match status" value="1"/>
</dbReference>
<dbReference type="RefSeq" id="WP_311422592.1">
    <property type="nucleotide sequence ID" value="NZ_JAVREH010000008.1"/>
</dbReference>
<dbReference type="SUPFAM" id="SSF52317">
    <property type="entry name" value="Class I glutamine amidotransferase-like"/>
    <property type="match status" value="1"/>
</dbReference>
<reference evidence="6" key="1">
    <citation type="submission" date="2023-07" db="EMBL/GenBank/DDBJ databases">
        <title>30 novel species of actinomycetes from the DSMZ collection.</title>
        <authorList>
            <person name="Nouioui I."/>
        </authorList>
    </citation>
    <scope>NUCLEOTIDE SEQUENCE [LARGE SCALE GENOMIC DNA]</scope>
    <source>
        <strain evidence="6">DSM 44399</strain>
    </source>
</reference>
<dbReference type="CDD" id="cd03137">
    <property type="entry name" value="GATase1_AraC_1"/>
    <property type="match status" value="1"/>
</dbReference>
<dbReference type="InterPro" id="IPR009057">
    <property type="entry name" value="Homeodomain-like_sf"/>
</dbReference>
<sequence length="335" mass="36103">MRKKTARHRVAVAANPGAPIFELAVPCEVFGIDRRDITDDWYDFQICPAVPNVRLAGGFIAAQDASLDDLATADTVIIPACGDVHAAAPKGLVAAILQAHARGARIASICSGAFVLAEAGLLDGRRATTHWMHAEELAKRYPKVKVDASILYIQDGAIWTSAGTSAGLDLCLELVRRDHGSAVATELACRIVMPPHREGGQAQYVRHQGASPGSADQQAGLQQWARENLGHVSVLALARKAGISQRTLVRQFRSTTAMAPQQWLNRERILLAQHLLESTDLTIDSIAARSGFGTATNLRQRFRRDVGISPAAYRRAFFDDHLVPSERALGAAVVA</sequence>
<evidence type="ECO:0000256" key="1">
    <source>
        <dbReference type="ARBA" id="ARBA00023015"/>
    </source>
</evidence>
<dbReference type="InterPro" id="IPR002818">
    <property type="entry name" value="DJ-1/PfpI"/>
</dbReference>
<keyword evidence="6" id="KW-1185">Reference proteome</keyword>
<organism evidence="5 6">
    <name type="scientific">Jatrophihabitans lederbergiae</name>
    <dbReference type="NCBI Taxonomy" id="3075547"/>
    <lineage>
        <taxon>Bacteria</taxon>
        <taxon>Bacillati</taxon>
        <taxon>Actinomycetota</taxon>
        <taxon>Actinomycetes</taxon>
        <taxon>Jatrophihabitantales</taxon>
        <taxon>Jatrophihabitantaceae</taxon>
        <taxon>Jatrophihabitans</taxon>
    </lineage>
</organism>
<evidence type="ECO:0000313" key="5">
    <source>
        <dbReference type="EMBL" id="MDT0261436.1"/>
    </source>
</evidence>
<proteinExistence type="predicted"/>
<keyword evidence="3" id="KW-0804">Transcription</keyword>
<dbReference type="Pfam" id="PF01965">
    <property type="entry name" value="DJ-1_PfpI"/>
    <property type="match status" value="1"/>
</dbReference>
<dbReference type="Gene3D" id="3.40.50.880">
    <property type="match status" value="1"/>
</dbReference>
<evidence type="ECO:0000313" key="6">
    <source>
        <dbReference type="Proteomes" id="UP001183176"/>
    </source>
</evidence>
<feature type="domain" description="HTH araC/xylS-type" evidence="4">
    <location>
        <begin position="219"/>
        <end position="316"/>
    </location>
</feature>
<dbReference type="Pfam" id="PF12833">
    <property type="entry name" value="HTH_18"/>
    <property type="match status" value="1"/>
</dbReference>
<dbReference type="PROSITE" id="PS00041">
    <property type="entry name" value="HTH_ARAC_FAMILY_1"/>
    <property type="match status" value="1"/>
</dbReference>
<accession>A0ABU2J8Z0</accession>
<gene>
    <name evidence="5" type="ORF">RM423_08510</name>
</gene>
<dbReference type="EMBL" id="JAVREH010000008">
    <property type="protein sequence ID" value="MDT0261436.1"/>
    <property type="molecule type" value="Genomic_DNA"/>
</dbReference>
<name>A0ABU2J8Z0_9ACTN</name>
<dbReference type="SUPFAM" id="SSF46689">
    <property type="entry name" value="Homeodomain-like"/>
    <property type="match status" value="2"/>
</dbReference>
<dbReference type="PROSITE" id="PS01124">
    <property type="entry name" value="HTH_ARAC_FAMILY_2"/>
    <property type="match status" value="1"/>
</dbReference>
<evidence type="ECO:0000256" key="3">
    <source>
        <dbReference type="ARBA" id="ARBA00023163"/>
    </source>
</evidence>
<dbReference type="InterPro" id="IPR052158">
    <property type="entry name" value="INH-QAR"/>
</dbReference>
<keyword evidence="1" id="KW-0805">Transcription regulation</keyword>
<dbReference type="SMART" id="SM00342">
    <property type="entry name" value="HTH_ARAC"/>
    <property type="match status" value="1"/>
</dbReference>